<keyword evidence="10" id="KW-0472">Membrane</keyword>
<keyword evidence="10" id="KW-1133">Transmembrane helix</keyword>
<dbReference type="Pfam" id="PF00990">
    <property type="entry name" value="GGDEF"/>
    <property type="match status" value="1"/>
</dbReference>
<dbReference type="PANTHER" id="PTHR45339:SF1">
    <property type="entry name" value="HYBRID SIGNAL TRANSDUCTION HISTIDINE KINASE J"/>
    <property type="match status" value="1"/>
</dbReference>
<comment type="catalytic activity">
    <reaction evidence="1">
        <text>ATP + protein L-histidine = ADP + protein N-phospho-L-histidine.</text>
        <dbReference type="EC" id="2.7.13.3"/>
    </reaction>
</comment>
<dbReference type="CDD" id="cd00082">
    <property type="entry name" value="HisKA"/>
    <property type="match status" value="1"/>
</dbReference>
<feature type="domain" description="Histidine kinase" evidence="11">
    <location>
        <begin position="929"/>
        <end position="1151"/>
    </location>
</feature>
<evidence type="ECO:0000256" key="2">
    <source>
        <dbReference type="ARBA" id="ARBA00012438"/>
    </source>
</evidence>
<comment type="function">
    <text evidence="7">May play the central regulatory role in sporulation. It may be an element of the effector pathway responsible for the activation of sporulation genes in response to nutritional stress. Spo0A may act in concert with spo0H (a sigma factor) to control the expression of some genes that are critical to the sporulation process.</text>
</comment>
<dbReference type="PROSITE" id="PS50113">
    <property type="entry name" value="PAC"/>
    <property type="match status" value="1"/>
</dbReference>
<dbReference type="InterPro" id="IPR043128">
    <property type="entry name" value="Rev_trsase/Diguanyl_cyclase"/>
</dbReference>
<evidence type="ECO:0000256" key="5">
    <source>
        <dbReference type="ARBA" id="ARBA00022777"/>
    </source>
</evidence>
<accession>A0ABR7IDS7</accession>
<protein>
    <recommendedName>
        <fullName evidence="3">Stage 0 sporulation protein A homolog</fullName>
        <ecNumber evidence="2">2.7.13.3</ecNumber>
    </recommendedName>
</protein>
<dbReference type="InterPro" id="IPR003661">
    <property type="entry name" value="HisK_dim/P_dom"/>
</dbReference>
<evidence type="ECO:0000313" key="15">
    <source>
        <dbReference type="Proteomes" id="UP000649826"/>
    </source>
</evidence>
<gene>
    <name evidence="14" type="ORF">H8Z82_00515</name>
</gene>
<feature type="transmembrane region" description="Helical" evidence="10">
    <location>
        <begin position="12"/>
        <end position="35"/>
    </location>
</feature>
<dbReference type="InterPro" id="IPR003594">
    <property type="entry name" value="HATPase_dom"/>
</dbReference>
<dbReference type="SUPFAM" id="SSF47384">
    <property type="entry name" value="Homodimeric domain of signal transducing histidine kinase"/>
    <property type="match status" value="1"/>
</dbReference>
<evidence type="ECO:0000259" key="11">
    <source>
        <dbReference type="PROSITE" id="PS50109"/>
    </source>
</evidence>
<evidence type="ECO:0000256" key="8">
    <source>
        <dbReference type="PROSITE-ProRule" id="PRU00169"/>
    </source>
</evidence>
<evidence type="ECO:0000256" key="6">
    <source>
        <dbReference type="ARBA" id="ARBA00023012"/>
    </source>
</evidence>
<dbReference type="InterPro" id="IPR004358">
    <property type="entry name" value="Sig_transdc_His_kin-like_C"/>
</dbReference>
<keyword evidence="10" id="KW-0812">Transmembrane</keyword>
<dbReference type="Gene3D" id="3.30.565.10">
    <property type="entry name" value="Histidine kinase-like ATPase, C-terminal domain"/>
    <property type="match status" value="1"/>
</dbReference>
<proteinExistence type="predicted"/>
<dbReference type="InterPro" id="IPR005467">
    <property type="entry name" value="His_kinase_dom"/>
</dbReference>
<reference evidence="14 15" key="1">
    <citation type="submission" date="2020-08" db="EMBL/GenBank/DDBJ databases">
        <title>Genome public.</title>
        <authorList>
            <person name="Liu C."/>
            <person name="Sun Q."/>
        </authorList>
    </citation>
    <scope>NUCLEOTIDE SEQUENCE [LARGE SCALE GENOMIC DNA]</scope>
    <source>
        <strain evidence="14 15">M29</strain>
    </source>
</reference>
<feature type="domain" description="Response regulatory" evidence="12">
    <location>
        <begin position="1174"/>
        <end position="1295"/>
    </location>
</feature>
<feature type="transmembrane region" description="Helical" evidence="10">
    <location>
        <begin position="376"/>
        <end position="399"/>
    </location>
</feature>
<organism evidence="14 15">
    <name type="scientific">Blautia difficilis</name>
    <dbReference type="NCBI Taxonomy" id="2763027"/>
    <lineage>
        <taxon>Bacteria</taxon>
        <taxon>Bacillati</taxon>
        <taxon>Bacillota</taxon>
        <taxon>Clostridia</taxon>
        <taxon>Lachnospirales</taxon>
        <taxon>Lachnospiraceae</taxon>
        <taxon>Blautia</taxon>
    </lineage>
</organism>
<name>A0ABR7IDS7_9FIRM</name>
<evidence type="ECO:0000256" key="7">
    <source>
        <dbReference type="ARBA" id="ARBA00024867"/>
    </source>
</evidence>
<dbReference type="RefSeq" id="WP_186993927.1">
    <property type="nucleotide sequence ID" value="NZ_JACOQG010000001.1"/>
</dbReference>
<evidence type="ECO:0000259" key="12">
    <source>
        <dbReference type="PROSITE" id="PS50110"/>
    </source>
</evidence>
<dbReference type="PRINTS" id="PR00344">
    <property type="entry name" value="BCTRLSENSOR"/>
</dbReference>
<dbReference type="Gene3D" id="3.30.450.20">
    <property type="entry name" value="PAS domain"/>
    <property type="match status" value="1"/>
</dbReference>
<dbReference type="PROSITE" id="PS50109">
    <property type="entry name" value="HIS_KIN"/>
    <property type="match status" value="1"/>
</dbReference>
<keyword evidence="15" id="KW-1185">Reference proteome</keyword>
<evidence type="ECO:0000256" key="9">
    <source>
        <dbReference type="SAM" id="Coils"/>
    </source>
</evidence>
<sequence>MKKIQKQKKPLLRIFLIPLCGIVLLQGILLFTMLVCSGAKSKMEKNILEADSNILRNRQLMLQNAMADQWSSVREERQDLTNVLGDFLEEQEQDIVEFRESKSLQETYLQRIFPHMIRVAQRNTASGLFLVLTNGDPVEEASDYNGFFIRDSDPQRKTATNTDLLLERGNKNLARKASISLDYAWSTRFSLAGEGKRAADEFFYQPYKAAIAHPYTDMVNLGYWSEPFILEENPMDNHKMITYSLPLVYGDEVYGILGVEVSLNLLEEYMDVRELDENLDAGYILAYKQGEEEYICVTGQGSLHEAVHRQGGTFTLLPQKETDLYVVKDVLRGKQKIYALTSPMSLYSNNVPYDNTEWELCALVTEKSIFGMGEGLYRGILNVLFVCAAIGICVVIFVVKRVMRPIHSLMNSVRNGAEGIRSFPPSKILEIDELHDVLESATEAQKKTEDQLREEKERYRIAVESSEDIFFTYRIRENKLEIINSERRDGVWSRSQQPEILTGIYVHPLDLRRITDRFAYAVDTIDEDFRLKQNEEGDYQWFNLSAKVVSDETDVRAMITGYLHNINQQKEQELEEIRRKKMDPVTSFYNMKEGMQVIQNMRSTQQAGTLFALHIYPFRQINKQYGLIVGDLLLKQLAEILRKTCEAMKDQPVLVRVSAGTVGGWMPQLDEKTTQTMIRQVEQEFSQLIHRDVLKPVLISETVQADRVTDTEKLAEQMENRLKQNKVLSDDWDFGKIISVAYTEQMSLISITLNLFDRGADYSVPLDLFAAEMDSKYSLKNLVITAYDRENMVNTLEYQWRKKPEADHIESGEYSEESRKSEKMARCTEVDFRRFMKARAGRDIWPVSNEITENPMFASFLAPGKGIGVDMTDNGQYSGTLFFMGENEEILKSDNNYKEIREIVTIIQNRINQEKHDLSAQAKSDFLARMSHEIRTPMNGIMGMTAIALKENQTEERRVECLEKIRNSSQYLLALVNDILDMSKIESGKMQLQPSKVNLKKKLLGIHDLVESRFREKQQEYTEHIVLKNSWFLADELRLCQVLVNLLGNASKYTPEGGNICFEAVETCIDDHTSEIYFAVKDNGIGVRKEDQQRIFQNFEQARQKDSAYRQGTGLGLAISNRLIHMMGSNIMLESEPGQGSIFSFTLRLSLTEPPKEQKPEESENIAVELKGKRILTVEDNELNMEIISAVLEDYGILVDPAENGKIALDKMAVSPVGYYDMILMDIMMPVMDGLEATREIRKLNRPDARTIPIVAMTANAFEEEQKKSIASGMNEHLTKPLSMEKLEETLRKYLS</sequence>
<dbReference type="InterPro" id="IPR036097">
    <property type="entry name" value="HisK_dim/P_sf"/>
</dbReference>
<dbReference type="InterPro" id="IPR000700">
    <property type="entry name" value="PAS-assoc_C"/>
</dbReference>
<dbReference type="Pfam" id="PF02518">
    <property type="entry name" value="HATPase_c"/>
    <property type="match status" value="1"/>
</dbReference>
<feature type="coiled-coil region" evidence="9">
    <location>
        <begin position="431"/>
        <end position="469"/>
    </location>
</feature>
<evidence type="ECO:0000256" key="3">
    <source>
        <dbReference type="ARBA" id="ARBA00018672"/>
    </source>
</evidence>
<evidence type="ECO:0000256" key="10">
    <source>
        <dbReference type="SAM" id="Phobius"/>
    </source>
</evidence>
<dbReference type="InterPro" id="IPR001789">
    <property type="entry name" value="Sig_transdc_resp-reg_receiver"/>
</dbReference>
<evidence type="ECO:0000256" key="1">
    <source>
        <dbReference type="ARBA" id="ARBA00000085"/>
    </source>
</evidence>
<dbReference type="Gene3D" id="3.40.50.2300">
    <property type="match status" value="1"/>
</dbReference>
<dbReference type="InterPro" id="IPR036890">
    <property type="entry name" value="HATPase_C_sf"/>
</dbReference>
<dbReference type="Gene3D" id="3.30.70.270">
    <property type="match status" value="1"/>
</dbReference>
<dbReference type="InterPro" id="IPR011006">
    <property type="entry name" value="CheY-like_superfamily"/>
</dbReference>
<dbReference type="Pfam" id="PF00072">
    <property type="entry name" value="Response_reg"/>
    <property type="match status" value="1"/>
</dbReference>
<comment type="caution">
    <text evidence="14">The sequence shown here is derived from an EMBL/GenBank/DDBJ whole genome shotgun (WGS) entry which is preliminary data.</text>
</comment>
<dbReference type="EMBL" id="JACOQG010000001">
    <property type="protein sequence ID" value="MBC5778169.1"/>
    <property type="molecule type" value="Genomic_DNA"/>
</dbReference>
<keyword evidence="9" id="KW-0175">Coiled coil</keyword>
<dbReference type="SMART" id="SM00387">
    <property type="entry name" value="HATPase_c"/>
    <property type="match status" value="1"/>
</dbReference>
<evidence type="ECO:0000256" key="4">
    <source>
        <dbReference type="ARBA" id="ARBA00022553"/>
    </source>
</evidence>
<dbReference type="CDD" id="cd17546">
    <property type="entry name" value="REC_hyHK_CKI1_RcsC-like"/>
    <property type="match status" value="1"/>
</dbReference>
<dbReference type="SMART" id="SM00448">
    <property type="entry name" value="REC"/>
    <property type="match status" value="1"/>
</dbReference>
<dbReference type="PANTHER" id="PTHR45339">
    <property type="entry name" value="HYBRID SIGNAL TRANSDUCTION HISTIDINE KINASE J"/>
    <property type="match status" value="1"/>
</dbReference>
<keyword evidence="4 8" id="KW-0597">Phosphoprotein</keyword>
<keyword evidence="6" id="KW-0902">Two-component regulatory system</keyword>
<evidence type="ECO:0000259" key="13">
    <source>
        <dbReference type="PROSITE" id="PS50113"/>
    </source>
</evidence>
<evidence type="ECO:0000313" key="14">
    <source>
        <dbReference type="EMBL" id="MBC5778169.1"/>
    </source>
</evidence>
<dbReference type="SUPFAM" id="SSF55073">
    <property type="entry name" value="Nucleotide cyclase"/>
    <property type="match status" value="1"/>
</dbReference>
<feature type="domain" description="PAC" evidence="13">
    <location>
        <begin position="525"/>
        <end position="578"/>
    </location>
</feature>
<feature type="modified residue" description="4-aspartylphosphate" evidence="8">
    <location>
        <position position="1226"/>
    </location>
</feature>
<dbReference type="InterPro" id="IPR029787">
    <property type="entry name" value="Nucleotide_cyclase"/>
</dbReference>
<dbReference type="CDD" id="cd16922">
    <property type="entry name" value="HATPase_EvgS-ArcB-TorS-like"/>
    <property type="match status" value="1"/>
</dbReference>
<dbReference type="EC" id="2.7.13.3" evidence="2"/>
<dbReference type="SUPFAM" id="SSF52172">
    <property type="entry name" value="CheY-like"/>
    <property type="match status" value="1"/>
</dbReference>
<keyword evidence="5" id="KW-0418">Kinase</keyword>
<dbReference type="PROSITE" id="PS50110">
    <property type="entry name" value="RESPONSE_REGULATORY"/>
    <property type="match status" value="1"/>
</dbReference>
<dbReference type="Gene3D" id="1.10.287.130">
    <property type="match status" value="1"/>
</dbReference>
<dbReference type="SMART" id="SM00388">
    <property type="entry name" value="HisKA"/>
    <property type="match status" value="1"/>
</dbReference>
<dbReference type="Pfam" id="PF00512">
    <property type="entry name" value="HisKA"/>
    <property type="match status" value="1"/>
</dbReference>
<dbReference type="SMART" id="SM00267">
    <property type="entry name" value="GGDEF"/>
    <property type="match status" value="1"/>
</dbReference>
<dbReference type="Proteomes" id="UP000649826">
    <property type="component" value="Unassembled WGS sequence"/>
</dbReference>
<dbReference type="SUPFAM" id="SSF55874">
    <property type="entry name" value="ATPase domain of HSP90 chaperone/DNA topoisomerase II/histidine kinase"/>
    <property type="match status" value="1"/>
</dbReference>
<dbReference type="InterPro" id="IPR000160">
    <property type="entry name" value="GGDEF_dom"/>
</dbReference>
<keyword evidence="5" id="KW-0808">Transferase</keyword>